<comment type="caution">
    <text evidence="2">The sequence shown here is derived from an EMBL/GenBank/DDBJ whole genome shotgun (WGS) entry which is preliminary data.</text>
</comment>
<dbReference type="InterPro" id="IPR050834">
    <property type="entry name" value="Glycosyltransf_2"/>
</dbReference>
<organism evidence="2 3">
    <name type="scientific">Anditalea andensis</name>
    <dbReference type="NCBI Taxonomy" id="1048983"/>
    <lineage>
        <taxon>Bacteria</taxon>
        <taxon>Pseudomonadati</taxon>
        <taxon>Bacteroidota</taxon>
        <taxon>Cytophagia</taxon>
        <taxon>Cytophagales</taxon>
        <taxon>Cytophagaceae</taxon>
        <taxon>Anditalea</taxon>
    </lineage>
</organism>
<proteinExistence type="predicted"/>
<dbReference type="AlphaFoldDB" id="A0A074KYG3"/>
<gene>
    <name evidence="2" type="ORF">EL17_17855</name>
</gene>
<dbReference type="SUPFAM" id="SSF53448">
    <property type="entry name" value="Nucleotide-diphospho-sugar transferases"/>
    <property type="match status" value="1"/>
</dbReference>
<protein>
    <recommendedName>
        <fullName evidence="1">Glycosyltransferase 2-like domain-containing protein</fullName>
    </recommendedName>
</protein>
<dbReference type="STRING" id="1048983.EL17_17855"/>
<dbReference type="RefSeq" id="WP_051720126.1">
    <property type="nucleotide sequence ID" value="NZ_JMIH01000024.1"/>
</dbReference>
<evidence type="ECO:0000259" key="1">
    <source>
        <dbReference type="Pfam" id="PF00535"/>
    </source>
</evidence>
<dbReference type="Gene3D" id="3.90.550.10">
    <property type="entry name" value="Spore Coat Polysaccharide Biosynthesis Protein SpsA, Chain A"/>
    <property type="match status" value="1"/>
</dbReference>
<dbReference type="PANTHER" id="PTHR43685">
    <property type="entry name" value="GLYCOSYLTRANSFERASE"/>
    <property type="match status" value="1"/>
</dbReference>
<reference evidence="2 3" key="1">
    <citation type="submission" date="2014-04" db="EMBL/GenBank/DDBJ databases">
        <title>Characterization and application of a salt tolerant electro-active bacterium.</title>
        <authorList>
            <person name="Yang L."/>
            <person name="Wei S."/>
            <person name="Tay Q.X.M."/>
        </authorList>
    </citation>
    <scope>NUCLEOTIDE SEQUENCE [LARGE SCALE GENOMIC DNA]</scope>
    <source>
        <strain evidence="2 3">LY1</strain>
    </source>
</reference>
<feature type="domain" description="Glycosyltransferase 2-like" evidence="1">
    <location>
        <begin position="7"/>
        <end position="164"/>
    </location>
</feature>
<accession>A0A074KYG3</accession>
<keyword evidence="3" id="KW-1185">Reference proteome</keyword>
<dbReference type="Pfam" id="PF00535">
    <property type="entry name" value="Glycos_transf_2"/>
    <property type="match status" value="1"/>
</dbReference>
<dbReference type="InterPro" id="IPR001173">
    <property type="entry name" value="Glyco_trans_2-like"/>
</dbReference>
<name>A0A074KYG3_9BACT</name>
<dbReference type="Proteomes" id="UP000027821">
    <property type="component" value="Unassembled WGS sequence"/>
</dbReference>
<evidence type="ECO:0000313" key="3">
    <source>
        <dbReference type="Proteomes" id="UP000027821"/>
    </source>
</evidence>
<dbReference type="EMBL" id="JMIH01000024">
    <property type="protein sequence ID" value="KEO72603.1"/>
    <property type="molecule type" value="Genomic_DNA"/>
</dbReference>
<dbReference type="eggNOG" id="COG1215">
    <property type="taxonomic scope" value="Bacteria"/>
</dbReference>
<dbReference type="InterPro" id="IPR029044">
    <property type="entry name" value="Nucleotide-diphossugar_trans"/>
</dbReference>
<sequence length="291" mass="34205">MSNPLVSVVIPSYNHAIYLSKAIKSVKNQSYTNVEVIVMDDGSTDHTKQVVADFENVVYLYQQNAGLSAARNNAIPHCKGEFVLFLDADDWLYPEALNHHLRYLLKDPELYFVSGSHMKIFVDRNILIQKADYDITEDHFLYILQHHYISHPASVLFRRKALDTYIFDINYKSCQDFAIYLAISKNHKVLHHSHLVSAYRLHSSNMSSNYVLMLNELLDILDKYKLDLHSENELKAYTEGRKMFIKFYTKSLYWDKLRRFKIKGTNEEVGILRKHNPSLYIRYLVNYILKR</sequence>
<evidence type="ECO:0000313" key="2">
    <source>
        <dbReference type="EMBL" id="KEO72603.1"/>
    </source>
</evidence>
<dbReference type="PANTHER" id="PTHR43685:SF11">
    <property type="entry name" value="GLYCOSYLTRANSFERASE TAGX-RELATED"/>
    <property type="match status" value="1"/>
</dbReference>